<name>A0A941DAL6_9BURK</name>
<organism evidence="2 3">
    <name type="scientific">Undibacterium baiyunense</name>
    <dbReference type="NCBI Taxonomy" id="2828731"/>
    <lineage>
        <taxon>Bacteria</taxon>
        <taxon>Pseudomonadati</taxon>
        <taxon>Pseudomonadota</taxon>
        <taxon>Betaproteobacteria</taxon>
        <taxon>Burkholderiales</taxon>
        <taxon>Oxalobacteraceae</taxon>
        <taxon>Undibacterium</taxon>
    </lineage>
</organism>
<protein>
    <submittedName>
        <fullName evidence="2">ATP-binding protein</fullName>
    </submittedName>
</protein>
<dbReference type="Pfam" id="PF05729">
    <property type="entry name" value="NACHT"/>
    <property type="match status" value="1"/>
</dbReference>
<keyword evidence="2" id="KW-0067">ATP-binding</keyword>
<keyword evidence="2" id="KW-0547">Nucleotide-binding</keyword>
<dbReference type="InterPro" id="IPR027417">
    <property type="entry name" value="P-loop_NTPase"/>
</dbReference>
<dbReference type="SUPFAM" id="SSF52540">
    <property type="entry name" value="P-loop containing nucleoside triphosphate hydrolases"/>
    <property type="match status" value="1"/>
</dbReference>
<feature type="domain" description="NACHT" evidence="1">
    <location>
        <begin position="269"/>
        <end position="371"/>
    </location>
</feature>
<evidence type="ECO:0000259" key="1">
    <source>
        <dbReference type="PROSITE" id="PS50837"/>
    </source>
</evidence>
<gene>
    <name evidence="2" type="ORF">KDM92_01060</name>
</gene>
<sequence>MSEDIKNTSITVAGYIYQTRQGLRVLCDWLDAPARYTRVKFECDDEVVAPMGLDDIVVERADSLIDLQQVKFTPNPEAHPLCWDWMLEKPGKTERSRSMLRKWFDAFKALDPARTGVLSLRTNRRPDADIEACLDGGKISFANIPEPKRSEVIAELGDEQNCKAFFSQLHILHSDKGFDTLEQEVDARLRKHGTLEGIATLKNVALNWATRRNFPLPDGWITMEQVRAIVLSTPPAPLPEDFVVPLGYEVPDETFHREFVRDAVAAAGKVIVLTGPPGRGKSTYLSALCDKLAEQNIPTVRHHYFLSTTERGRDRVNSYAVEQSIAAQVKRFHLDVQAPAGDLRSLLEACASHYKDLGKPFVLVLDGLDHVWRINSADKRPLDDVFSQVIPCPDNMVLLVGTQPVDDVQLPTDLLAVAPKAVWRTLPAMSENAVLSYLRKAIQEGRLTTGLESVDQAERQLQEAAIAICTRTNGHPLHVIYVTGELEHTGGNLTKWDVERLKGDLSKDAKFYYASLWEGLPPSLKNTLRLLCALPLFWPRAAFGEITAKVGAAKPDVAKVEHLLHSSAAGLKVFHESLAVFVRATADYPDHINELMPAVASWLESSAPTSLRVNWLWTVQARLGDPKNLITGLTRDWIMLRLEEGYPESLFDTLLSDALVAALDTNAFADAYRLEHLKARMVGGSQFQMQNEDMAKLISFTLTLTSDEGVVREAVASRHEADILRVAALGLALDARGDEVLAEACGDEALRRFRGLSRFSSRYLLNTGSDEFKFLVGAFARLGAIGATPTALAKLVSDNGPVVWMSRVQMLVEEGNLDDLMAVAALLGPGESKNIISDACVRAAATAGVSIAERDDFSQLARTPFVAAMEAAHTQVFKPLNEPIPIEWLKGDYYERKEDLAALAHHWFFSGVQLSLCMAAEGQTDFEFIRAPLYEDRRNITDFLDALSAVAAQVAHHWWRREFVDFHELFELLKPVEFQRFRQGYDESSAAEDFRSALHRIACDIRLGSILQNHFDEATLTEETMEAAGQCAWFDSASFRTQYAIRLLTRMTDAAAATFVQSQRVLLDSEIRQETSVHLQTPLQLCAIALAHGSSNSARELCKQTWELTTGYAHRKDPTLNNTVDAIRYLIDVAPEDASRLLCMISPQIHQVLDYTDGKGTRHVLAAADRLLAKLKPSALVVKYEEHTHAGDWSQAEDSLRAYVAQGVKDGWPLDALMRTGLHPEIQEVLKRLVQDGSSSATERLRVLQEHAGWDLGVLQHPESRGSNSESKPYTGDVTTFAPEQLGDLLDSLSTSYDEQTKLLRVWYQHWDQAGQGRRLLAVLDGLLLSEDGRRKGVLVLSDLAFHTKRKLSGLKASWKYLVQAHIRNGAWSGFTENEETTCSRLDLVVKYYPRRCDEFVAATTYAMFGDPTPSRVAPTELMVYFYARQGRKVEAVKFAEAMVNCVIEDTRTLPLERPRWAAELASATGSEV</sequence>
<dbReference type="Proteomes" id="UP000680158">
    <property type="component" value="Unassembled WGS sequence"/>
</dbReference>
<dbReference type="Gene3D" id="3.40.50.300">
    <property type="entry name" value="P-loop containing nucleotide triphosphate hydrolases"/>
    <property type="match status" value="1"/>
</dbReference>
<keyword evidence="3" id="KW-1185">Reference proteome</keyword>
<comment type="caution">
    <text evidence="2">The sequence shown here is derived from an EMBL/GenBank/DDBJ whole genome shotgun (WGS) entry which is preliminary data.</text>
</comment>
<dbReference type="RefSeq" id="WP_212682614.1">
    <property type="nucleotide sequence ID" value="NZ_JAGSPM010000001.1"/>
</dbReference>
<accession>A0A941DAL6</accession>
<evidence type="ECO:0000313" key="2">
    <source>
        <dbReference type="EMBL" id="MBR7745154.1"/>
    </source>
</evidence>
<dbReference type="GO" id="GO:0005524">
    <property type="term" value="F:ATP binding"/>
    <property type="evidence" value="ECO:0007669"/>
    <property type="project" value="UniProtKB-KW"/>
</dbReference>
<dbReference type="EMBL" id="JAGSPM010000001">
    <property type="protein sequence ID" value="MBR7745154.1"/>
    <property type="molecule type" value="Genomic_DNA"/>
</dbReference>
<dbReference type="InterPro" id="IPR007111">
    <property type="entry name" value="NACHT_NTPase"/>
</dbReference>
<proteinExistence type="predicted"/>
<evidence type="ECO:0000313" key="3">
    <source>
        <dbReference type="Proteomes" id="UP000680158"/>
    </source>
</evidence>
<reference evidence="2 3" key="1">
    <citation type="submission" date="2021-04" db="EMBL/GenBank/DDBJ databases">
        <title>novel species isolated from subtropical streams in China.</title>
        <authorList>
            <person name="Lu H."/>
        </authorList>
    </citation>
    <scope>NUCLEOTIDE SEQUENCE [LARGE SCALE GENOMIC DNA]</scope>
    <source>
        <strain evidence="2 3">BYS107W</strain>
    </source>
</reference>
<dbReference type="PROSITE" id="PS50837">
    <property type="entry name" value="NACHT"/>
    <property type="match status" value="1"/>
</dbReference>